<dbReference type="EMBL" id="ML208573">
    <property type="protein sequence ID" value="TFK62577.1"/>
    <property type="molecule type" value="Genomic_DNA"/>
</dbReference>
<name>A0ACD3AAF0_9AGAR</name>
<protein>
    <submittedName>
        <fullName evidence="1">Uncharacterized protein</fullName>
    </submittedName>
</protein>
<keyword evidence="2" id="KW-1185">Reference proteome</keyword>
<evidence type="ECO:0000313" key="2">
    <source>
        <dbReference type="Proteomes" id="UP000308600"/>
    </source>
</evidence>
<reference evidence="1 2" key="1">
    <citation type="journal article" date="2019" name="Nat. Ecol. Evol.">
        <title>Megaphylogeny resolves global patterns of mushroom evolution.</title>
        <authorList>
            <person name="Varga T."/>
            <person name="Krizsan K."/>
            <person name="Foldi C."/>
            <person name="Dima B."/>
            <person name="Sanchez-Garcia M."/>
            <person name="Sanchez-Ramirez S."/>
            <person name="Szollosi G.J."/>
            <person name="Szarkandi J.G."/>
            <person name="Papp V."/>
            <person name="Albert L."/>
            <person name="Andreopoulos W."/>
            <person name="Angelini C."/>
            <person name="Antonin V."/>
            <person name="Barry K.W."/>
            <person name="Bougher N.L."/>
            <person name="Buchanan P."/>
            <person name="Buyck B."/>
            <person name="Bense V."/>
            <person name="Catcheside P."/>
            <person name="Chovatia M."/>
            <person name="Cooper J."/>
            <person name="Damon W."/>
            <person name="Desjardin D."/>
            <person name="Finy P."/>
            <person name="Geml J."/>
            <person name="Haridas S."/>
            <person name="Hughes K."/>
            <person name="Justo A."/>
            <person name="Karasinski D."/>
            <person name="Kautmanova I."/>
            <person name="Kiss B."/>
            <person name="Kocsube S."/>
            <person name="Kotiranta H."/>
            <person name="LaButti K.M."/>
            <person name="Lechner B.E."/>
            <person name="Liimatainen K."/>
            <person name="Lipzen A."/>
            <person name="Lukacs Z."/>
            <person name="Mihaltcheva S."/>
            <person name="Morgado L.N."/>
            <person name="Niskanen T."/>
            <person name="Noordeloos M.E."/>
            <person name="Ohm R.A."/>
            <person name="Ortiz-Santana B."/>
            <person name="Ovrebo C."/>
            <person name="Racz N."/>
            <person name="Riley R."/>
            <person name="Savchenko A."/>
            <person name="Shiryaev A."/>
            <person name="Soop K."/>
            <person name="Spirin V."/>
            <person name="Szebenyi C."/>
            <person name="Tomsovsky M."/>
            <person name="Tulloss R.E."/>
            <person name="Uehling J."/>
            <person name="Grigoriev I.V."/>
            <person name="Vagvolgyi C."/>
            <person name="Papp T."/>
            <person name="Martin F.M."/>
            <person name="Miettinen O."/>
            <person name="Hibbett D.S."/>
            <person name="Nagy L.G."/>
        </authorList>
    </citation>
    <scope>NUCLEOTIDE SEQUENCE [LARGE SCALE GENOMIC DNA]</scope>
    <source>
        <strain evidence="1 2">NL-1719</strain>
    </source>
</reference>
<gene>
    <name evidence="1" type="ORF">BDN72DRAFT_384264</name>
</gene>
<evidence type="ECO:0000313" key="1">
    <source>
        <dbReference type="EMBL" id="TFK62577.1"/>
    </source>
</evidence>
<dbReference type="Proteomes" id="UP000308600">
    <property type="component" value="Unassembled WGS sequence"/>
</dbReference>
<proteinExistence type="predicted"/>
<accession>A0ACD3AAF0</accession>
<sequence length="163" mass="18126">MSPARFQLDGTVCPIRKGPRLYCLLIHGHYLAPSEKTLPSFLRDATKALAHNPLSISQCDGYNWLQLQLSSPRPVMTSTAVHTTPDAPEFLFTHSSFTCDVPYLMASHIPSLCSRCPHRSRRHRDLSASQSSRLTGGGRPPFAWSWISPSRSQLQPNAIVMQA</sequence>
<organism evidence="1 2">
    <name type="scientific">Pluteus cervinus</name>
    <dbReference type="NCBI Taxonomy" id="181527"/>
    <lineage>
        <taxon>Eukaryota</taxon>
        <taxon>Fungi</taxon>
        <taxon>Dikarya</taxon>
        <taxon>Basidiomycota</taxon>
        <taxon>Agaricomycotina</taxon>
        <taxon>Agaricomycetes</taxon>
        <taxon>Agaricomycetidae</taxon>
        <taxon>Agaricales</taxon>
        <taxon>Pluteineae</taxon>
        <taxon>Pluteaceae</taxon>
        <taxon>Pluteus</taxon>
    </lineage>
</organism>